<dbReference type="Pfam" id="PF03091">
    <property type="entry name" value="CutA1"/>
    <property type="match status" value="1"/>
</dbReference>
<keyword evidence="3" id="KW-1185">Reference proteome</keyword>
<dbReference type="PANTHER" id="PTHR23419">
    <property type="entry name" value="DIVALENT CATION TOLERANCE CUTA-RELATED"/>
    <property type="match status" value="1"/>
</dbReference>
<dbReference type="NCBIfam" id="NF007930">
    <property type="entry name" value="PRK10645.1"/>
    <property type="match status" value="1"/>
</dbReference>
<gene>
    <name evidence="2" type="primary">cutA</name>
    <name evidence="2" type="ORF">K6K13_02150</name>
</gene>
<protein>
    <submittedName>
        <fullName evidence="2">Divalent cation tolerance protein CutA</fullName>
    </submittedName>
</protein>
<reference evidence="2 3" key="1">
    <citation type="submission" date="2021-08" db="EMBL/GenBank/DDBJ databases">
        <title>Culture and genomic analysis of Symbiopectobacterium purcellii sp. nov. gen. nov., isolated from the leafhopper Empoasca decipiens.</title>
        <authorList>
            <person name="Nadal-Jimenez P."/>
            <person name="Siozios S."/>
            <person name="Halliday N."/>
            <person name="Camara M."/>
            <person name="Hurst G.D.D."/>
        </authorList>
    </citation>
    <scope>NUCLEOTIDE SEQUENCE [LARGE SCALE GENOMIC DNA]</scope>
    <source>
        <strain evidence="2 3">SyEd1</strain>
    </source>
</reference>
<dbReference type="RefSeq" id="WP_222159349.1">
    <property type="nucleotide sequence ID" value="NZ_CP081864.1"/>
</dbReference>
<comment type="similarity">
    <text evidence="1">Belongs to the CutA family.</text>
</comment>
<organism evidence="2 3">
    <name type="scientific">Symbiopectobacterium purcellii</name>
    <dbReference type="NCBI Taxonomy" id="2871826"/>
    <lineage>
        <taxon>Bacteria</taxon>
        <taxon>Pseudomonadati</taxon>
        <taxon>Pseudomonadota</taxon>
        <taxon>Gammaproteobacteria</taxon>
        <taxon>Enterobacterales</taxon>
        <taxon>Enterobacteriaceae</taxon>
    </lineage>
</organism>
<evidence type="ECO:0000256" key="1">
    <source>
        <dbReference type="ARBA" id="ARBA00010169"/>
    </source>
</evidence>
<dbReference type="Gene3D" id="3.30.70.120">
    <property type="match status" value="1"/>
</dbReference>
<accession>A0ABX9ANC6</accession>
<dbReference type="InterPro" id="IPR004323">
    <property type="entry name" value="Ion_tolerance_CutA"/>
</dbReference>
<evidence type="ECO:0000313" key="3">
    <source>
        <dbReference type="Proteomes" id="UP000825886"/>
    </source>
</evidence>
<dbReference type="EMBL" id="CP081864">
    <property type="protein sequence ID" value="QZN96296.1"/>
    <property type="molecule type" value="Genomic_DNA"/>
</dbReference>
<dbReference type="InterPro" id="IPR011322">
    <property type="entry name" value="N-reg_PII-like_a/b"/>
</dbReference>
<dbReference type="PANTHER" id="PTHR23419:SF8">
    <property type="entry name" value="FI09726P"/>
    <property type="match status" value="1"/>
</dbReference>
<name>A0ABX9ANC6_9ENTR</name>
<dbReference type="SUPFAM" id="SSF54913">
    <property type="entry name" value="GlnB-like"/>
    <property type="match status" value="1"/>
</dbReference>
<dbReference type="Proteomes" id="UP000825886">
    <property type="component" value="Chromosome"/>
</dbReference>
<dbReference type="InterPro" id="IPR015867">
    <property type="entry name" value="N-reg_PII/ATP_PRibTrfase_C"/>
</dbReference>
<sequence length="110" mass="12122">MENPASCTAIVVLCTAPDDPIAQQLATDVLTAGLAACLTVLPGAHSFYVWEGKLEQQREVQLVIKSDTLHQHALLQRLKQQPPYQTPELLVVPITDGDKDYLTWLTASLR</sequence>
<proteinExistence type="inferred from homology"/>
<evidence type="ECO:0000313" key="2">
    <source>
        <dbReference type="EMBL" id="QZN96296.1"/>
    </source>
</evidence>